<dbReference type="AlphaFoldDB" id="A0A6P8E4V1"/>
<reference evidence="4" key="2">
    <citation type="submission" date="2025-08" db="UniProtKB">
        <authorList>
            <consortium name="RefSeq"/>
        </authorList>
    </citation>
    <scope>IDENTIFICATION</scope>
    <source>
        <tissue evidence="4">Leaf</tissue>
    </source>
</reference>
<dbReference type="PANTHER" id="PTHR31589">
    <property type="entry name" value="PROTEIN, PUTATIVE (DUF239)-RELATED-RELATED"/>
    <property type="match status" value="1"/>
</dbReference>
<evidence type="ECO:0000313" key="4">
    <source>
        <dbReference type="RefSeq" id="XP_031400441.1"/>
    </source>
</evidence>
<dbReference type="Gene3D" id="3.90.1320.10">
    <property type="entry name" value="Outer-capsid protein sigma 3, large lobe"/>
    <property type="match status" value="1"/>
</dbReference>
<protein>
    <submittedName>
        <fullName evidence="4">Uncharacterized protein LOC116210631 isoform X2</fullName>
    </submittedName>
</protein>
<proteinExistence type="predicted"/>
<gene>
    <name evidence="4" type="primary">LOC116210631</name>
</gene>
<dbReference type="PANTHER" id="PTHR31589:SF24">
    <property type="entry name" value="OS07G0205500 PROTEIN"/>
    <property type="match status" value="1"/>
</dbReference>
<dbReference type="RefSeq" id="XP_031400441.1">
    <property type="nucleotide sequence ID" value="XM_031544581.1"/>
</dbReference>
<dbReference type="PROSITE" id="PS51257">
    <property type="entry name" value="PROKAR_LIPOPROTEIN"/>
    <property type="match status" value="1"/>
</dbReference>
<dbReference type="InterPro" id="IPR053168">
    <property type="entry name" value="Glutamic_endopeptidase"/>
</dbReference>
<evidence type="ECO:0000259" key="2">
    <source>
        <dbReference type="PROSITE" id="PS52045"/>
    </source>
</evidence>
<evidence type="ECO:0000313" key="3">
    <source>
        <dbReference type="Proteomes" id="UP000515151"/>
    </source>
</evidence>
<feature type="signal peptide" evidence="1">
    <location>
        <begin position="1"/>
        <end position="30"/>
    </location>
</feature>
<dbReference type="GeneID" id="116210631"/>
<accession>A0A6P8E4V1</accession>
<organism evidence="3 4">
    <name type="scientific">Punica granatum</name>
    <name type="common">Pomegranate</name>
    <dbReference type="NCBI Taxonomy" id="22663"/>
    <lineage>
        <taxon>Eukaryota</taxon>
        <taxon>Viridiplantae</taxon>
        <taxon>Streptophyta</taxon>
        <taxon>Embryophyta</taxon>
        <taxon>Tracheophyta</taxon>
        <taxon>Spermatophyta</taxon>
        <taxon>Magnoliopsida</taxon>
        <taxon>eudicotyledons</taxon>
        <taxon>Gunneridae</taxon>
        <taxon>Pentapetalae</taxon>
        <taxon>rosids</taxon>
        <taxon>malvids</taxon>
        <taxon>Myrtales</taxon>
        <taxon>Lythraceae</taxon>
        <taxon>Punica</taxon>
    </lineage>
</organism>
<reference evidence="3" key="1">
    <citation type="journal article" date="2020" name="Plant Biotechnol. J.">
        <title>The pomegranate (Punica granatum L.) draft genome dissects genetic divergence between soft- and hard-seeded cultivars.</title>
        <authorList>
            <person name="Luo X."/>
            <person name="Li H."/>
            <person name="Wu Z."/>
            <person name="Yao W."/>
            <person name="Zhao P."/>
            <person name="Cao D."/>
            <person name="Yu H."/>
            <person name="Li K."/>
            <person name="Poudel K."/>
            <person name="Zhao D."/>
            <person name="Zhang F."/>
            <person name="Xia X."/>
            <person name="Chen L."/>
            <person name="Wang Q."/>
            <person name="Jing D."/>
            <person name="Cao S."/>
        </authorList>
    </citation>
    <scope>NUCLEOTIDE SEQUENCE [LARGE SCALE GENOMIC DNA]</scope>
    <source>
        <strain evidence="3">cv. Tunisia</strain>
    </source>
</reference>
<dbReference type="Pfam" id="PF03080">
    <property type="entry name" value="Neprosin"/>
    <property type="match status" value="1"/>
</dbReference>
<keyword evidence="1" id="KW-0732">Signal</keyword>
<dbReference type="InterPro" id="IPR004314">
    <property type="entry name" value="Neprosin"/>
</dbReference>
<sequence>MVGGGGRKRRALAAFLCLLGLMASLSCGGAARLEDGSKQKLEVQKHLKRLNKAPVKSIQSPDGDIIDCVHMSNQPAFDHPYLKDHKIQMRPSYHPEGLFDENKVASSSASKEQANPINQLWHQNGKCPENTIPIRRTKSDDVLRASSVKRYGRKKHRTVPQPRSADPDLINQSGHQHAIAYVEGDKYYGAKATINVWEPKIQQSNEFSLSQLWILGGSFGEDLNSIEAGWQVSPDLYGDNNTRLFTYWTSDAYQATGCYNLLCSGFIQINNEIAMGASISPISAFRGSQYDISILIWKMQTEPYMYLILLHRIPMKDTGGCNSGTATCWATGRPSSSRT</sequence>
<dbReference type="PROSITE" id="PS52045">
    <property type="entry name" value="NEPROSIN_PEP_CD"/>
    <property type="match status" value="1"/>
</dbReference>
<evidence type="ECO:0000256" key="1">
    <source>
        <dbReference type="SAM" id="SignalP"/>
    </source>
</evidence>
<keyword evidence="3" id="KW-1185">Reference proteome</keyword>
<feature type="chain" id="PRO_5027962469" evidence="1">
    <location>
        <begin position="31"/>
        <end position="339"/>
    </location>
</feature>
<name>A0A6P8E4V1_PUNGR</name>
<feature type="domain" description="Neprosin PEP catalytic" evidence="2">
    <location>
        <begin position="169"/>
        <end position="339"/>
    </location>
</feature>
<dbReference type="Pfam" id="PF14365">
    <property type="entry name" value="Neprosin_AP"/>
    <property type="match status" value="1"/>
</dbReference>
<dbReference type="InterPro" id="IPR025521">
    <property type="entry name" value="Neprosin_propep"/>
</dbReference>
<dbReference type="Proteomes" id="UP000515151">
    <property type="component" value="Chromosome 6"/>
</dbReference>